<gene>
    <name evidence="2" type="ORF">NEZAVI_LOCUS4152</name>
</gene>
<protein>
    <submittedName>
        <fullName evidence="2">Uncharacterized protein</fullName>
    </submittedName>
</protein>
<feature type="region of interest" description="Disordered" evidence="1">
    <location>
        <begin position="549"/>
        <end position="569"/>
    </location>
</feature>
<organism evidence="2 3">
    <name type="scientific">Nezara viridula</name>
    <name type="common">Southern green stink bug</name>
    <name type="synonym">Cimex viridulus</name>
    <dbReference type="NCBI Taxonomy" id="85310"/>
    <lineage>
        <taxon>Eukaryota</taxon>
        <taxon>Metazoa</taxon>
        <taxon>Ecdysozoa</taxon>
        <taxon>Arthropoda</taxon>
        <taxon>Hexapoda</taxon>
        <taxon>Insecta</taxon>
        <taxon>Pterygota</taxon>
        <taxon>Neoptera</taxon>
        <taxon>Paraneoptera</taxon>
        <taxon>Hemiptera</taxon>
        <taxon>Heteroptera</taxon>
        <taxon>Panheteroptera</taxon>
        <taxon>Pentatomomorpha</taxon>
        <taxon>Pentatomoidea</taxon>
        <taxon>Pentatomidae</taxon>
        <taxon>Pentatominae</taxon>
        <taxon>Nezara</taxon>
    </lineage>
</organism>
<dbReference type="OrthoDB" id="340227at2759"/>
<reference evidence="2" key="1">
    <citation type="submission" date="2022-01" db="EMBL/GenBank/DDBJ databases">
        <authorList>
            <person name="King R."/>
        </authorList>
    </citation>
    <scope>NUCLEOTIDE SEQUENCE</scope>
</reference>
<feature type="compositionally biased region" description="Polar residues" evidence="1">
    <location>
        <begin position="280"/>
        <end position="299"/>
    </location>
</feature>
<name>A0A9P0EEJ1_NEZVI</name>
<feature type="region of interest" description="Disordered" evidence="1">
    <location>
        <begin position="358"/>
        <end position="392"/>
    </location>
</feature>
<feature type="compositionally biased region" description="Basic residues" evidence="1">
    <location>
        <begin position="240"/>
        <end position="251"/>
    </location>
</feature>
<feature type="compositionally biased region" description="Basic and acidic residues" evidence="1">
    <location>
        <begin position="9"/>
        <end position="20"/>
    </location>
</feature>
<feature type="compositionally biased region" description="Polar residues" evidence="1">
    <location>
        <begin position="130"/>
        <end position="142"/>
    </location>
</feature>
<evidence type="ECO:0000313" key="3">
    <source>
        <dbReference type="Proteomes" id="UP001152798"/>
    </source>
</evidence>
<feature type="region of interest" description="Disordered" evidence="1">
    <location>
        <begin position="78"/>
        <end position="309"/>
    </location>
</feature>
<evidence type="ECO:0000313" key="2">
    <source>
        <dbReference type="EMBL" id="CAH1393484.1"/>
    </source>
</evidence>
<evidence type="ECO:0000256" key="1">
    <source>
        <dbReference type="SAM" id="MobiDB-lite"/>
    </source>
</evidence>
<feature type="compositionally biased region" description="Basic and acidic residues" evidence="1">
    <location>
        <begin position="168"/>
        <end position="178"/>
    </location>
</feature>
<feature type="compositionally biased region" description="Basic residues" evidence="1">
    <location>
        <begin position="362"/>
        <end position="378"/>
    </location>
</feature>
<dbReference type="AlphaFoldDB" id="A0A9P0EEJ1"/>
<dbReference type="Proteomes" id="UP001152798">
    <property type="component" value="Chromosome 2"/>
</dbReference>
<accession>A0A9P0EEJ1</accession>
<feature type="compositionally biased region" description="Polar residues" evidence="1">
    <location>
        <begin position="155"/>
        <end position="165"/>
    </location>
</feature>
<feature type="region of interest" description="Disordered" evidence="1">
    <location>
        <begin position="1"/>
        <end position="20"/>
    </location>
</feature>
<dbReference type="EMBL" id="OV725078">
    <property type="protein sequence ID" value="CAH1393484.1"/>
    <property type="molecule type" value="Genomic_DNA"/>
</dbReference>
<sequence length="734" mass="83094">MGTQGSESRGIDDERRRIESPLRRTAEEVLGMRRFAARSESLMRSSITAHVMASCENKGKDIPGGSYAGAVLNFKSNDNKENIQDSPELNPDLNAGTWETPSKVKSSGHSKHNKQMSLSTLANKPEHFTAVNNVTKPKNVTYKTDKEVSKMVQPNKVNEVNSSPDSQEELKECDKVKFVDAPLPKVNPWSVNRNAALVLKGKPSDQKVTQNTQSEKRILQPQKHAGNNVESPSNSVPLKDKKKFSRKKKHPLPPSSEKEMADEENSNPKDVTIMKEESSSTDNNSNHNCSDIDQDYSNGTDKKKVKKKVVNRHQKWIPLDIDLLKNKNKEKFSKSIYKDRSEGRDNCYFAGRPRELGSAVRGRGRPIARGRNRPRGGIKSKFDPEYSDYPTDYTQVRTKNQPKKWPIPDTVGEPVYLSSQHPLAMHPLGPPVIPIPAVVPCANLNRVPNFPQPVVAPPPLPFSVHENLNPEVPEFVPVDSGKEDELQTEVVEKDDKKTFATNEETVCDVIKEQPSQNEVGVKTNENVETIVESSNSCKVPSSYGEEDTWKEVKRKHKPVGPKPEKTDFPSQMSFEKEELDFQFDEELDNVPVGRVNTFTDWSDDEGDYELSDNELNKLLIVTQTSQPSRTIKHDGHDRTGDWTTRVKMTQDLEQAINIGLQYYEESLWCEQHDWVHSDSYKTVKLITQEDYEKIAPKAPRKIYQEMPPPPPPSLNTNENEVNRDEQMMVLVHDM</sequence>
<proteinExistence type="predicted"/>
<keyword evidence="3" id="KW-1185">Reference proteome</keyword>